<dbReference type="RefSeq" id="WP_179605400.1">
    <property type="nucleotide sequence ID" value="NZ_BAABEH010000001.1"/>
</dbReference>
<reference evidence="1 2" key="1">
    <citation type="submission" date="2020-07" db="EMBL/GenBank/DDBJ databases">
        <title>Sequencing the genomes of 1000 actinobacteria strains.</title>
        <authorList>
            <person name="Klenk H.-P."/>
        </authorList>
    </citation>
    <scope>NUCLEOTIDE SEQUENCE [LARGE SCALE GENOMIC DNA]</scope>
    <source>
        <strain evidence="1 2">DSM 15165</strain>
    </source>
</reference>
<accession>A0A853CXE9</accession>
<protein>
    <recommendedName>
        <fullName evidence="3">DNA-binding protein</fullName>
    </recommendedName>
</protein>
<name>A0A853CXE9_9MICO</name>
<evidence type="ECO:0008006" key="3">
    <source>
        <dbReference type="Google" id="ProtNLM"/>
    </source>
</evidence>
<comment type="caution">
    <text evidence="1">The sequence shown here is derived from an EMBL/GenBank/DDBJ whole genome shotgun (WGS) entry which is preliminary data.</text>
</comment>
<sequence>MAVTHPDITESQRMRFYSPKQVCDERWPGMTVEVLAQLRYAGTGPRYVRLSPKKIVYSEAALAEYERAQERTSTAAGS</sequence>
<dbReference type="AlphaFoldDB" id="A0A853CXE9"/>
<proteinExistence type="predicted"/>
<gene>
    <name evidence="1" type="ORF">HNR13_001767</name>
</gene>
<organism evidence="1 2">
    <name type="scientific">Leifsonia shinshuensis</name>
    <dbReference type="NCBI Taxonomy" id="150026"/>
    <lineage>
        <taxon>Bacteria</taxon>
        <taxon>Bacillati</taxon>
        <taxon>Actinomycetota</taxon>
        <taxon>Actinomycetes</taxon>
        <taxon>Micrococcales</taxon>
        <taxon>Microbacteriaceae</taxon>
        <taxon>Leifsonia</taxon>
    </lineage>
</organism>
<dbReference type="EMBL" id="JACCFL010000001">
    <property type="protein sequence ID" value="NYJ23480.1"/>
    <property type="molecule type" value="Genomic_DNA"/>
</dbReference>
<evidence type="ECO:0000313" key="2">
    <source>
        <dbReference type="Proteomes" id="UP000578352"/>
    </source>
</evidence>
<evidence type="ECO:0000313" key="1">
    <source>
        <dbReference type="EMBL" id="NYJ23480.1"/>
    </source>
</evidence>
<dbReference type="Proteomes" id="UP000578352">
    <property type="component" value="Unassembled WGS sequence"/>
</dbReference>